<keyword evidence="3" id="KW-1185">Reference proteome</keyword>
<name>A0A9N7VSL9_PLEPL</name>
<accession>A0A9N7VSL9</accession>
<gene>
    <name evidence="2" type="ORF">PLEPLA_LOCUS41337</name>
</gene>
<evidence type="ECO:0000256" key="1">
    <source>
        <dbReference type="SAM" id="MobiDB-lite"/>
    </source>
</evidence>
<dbReference type="AlphaFoldDB" id="A0A9N7VSL9"/>
<organism evidence="2 3">
    <name type="scientific">Pleuronectes platessa</name>
    <name type="common">European plaice</name>
    <dbReference type="NCBI Taxonomy" id="8262"/>
    <lineage>
        <taxon>Eukaryota</taxon>
        <taxon>Metazoa</taxon>
        <taxon>Chordata</taxon>
        <taxon>Craniata</taxon>
        <taxon>Vertebrata</taxon>
        <taxon>Euteleostomi</taxon>
        <taxon>Actinopterygii</taxon>
        <taxon>Neopterygii</taxon>
        <taxon>Teleostei</taxon>
        <taxon>Neoteleostei</taxon>
        <taxon>Acanthomorphata</taxon>
        <taxon>Carangaria</taxon>
        <taxon>Pleuronectiformes</taxon>
        <taxon>Pleuronectoidei</taxon>
        <taxon>Pleuronectidae</taxon>
        <taxon>Pleuronectes</taxon>
    </lineage>
</organism>
<proteinExistence type="predicted"/>
<reference evidence="2" key="1">
    <citation type="submission" date="2020-03" db="EMBL/GenBank/DDBJ databases">
        <authorList>
            <person name="Weist P."/>
        </authorList>
    </citation>
    <scope>NUCLEOTIDE SEQUENCE</scope>
</reference>
<evidence type="ECO:0000313" key="2">
    <source>
        <dbReference type="EMBL" id="CAB1453581.1"/>
    </source>
</evidence>
<comment type="caution">
    <text evidence="2">The sequence shown here is derived from an EMBL/GenBank/DDBJ whole genome shotgun (WGS) entry which is preliminary data.</text>
</comment>
<protein>
    <submittedName>
        <fullName evidence="2">Uncharacterized protein</fullName>
    </submittedName>
</protein>
<feature type="region of interest" description="Disordered" evidence="1">
    <location>
        <begin position="1"/>
        <end position="22"/>
    </location>
</feature>
<evidence type="ECO:0000313" key="3">
    <source>
        <dbReference type="Proteomes" id="UP001153269"/>
    </source>
</evidence>
<dbReference type="Proteomes" id="UP001153269">
    <property type="component" value="Unassembled WGS sequence"/>
</dbReference>
<dbReference type="EMBL" id="CADEAL010004177">
    <property type="protein sequence ID" value="CAB1453581.1"/>
    <property type="molecule type" value="Genomic_DNA"/>
</dbReference>
<sequence>MSRTNRSPNHRHQATSLVPASHSRENVPCRVSSLGELIHDFLSSVITYQLMRALGECVWRGTSASSIGNAPPRKALLALLEAENKEMPQRQILFEEGHPGVGLSLRDMYSHLGPAITLLPCASLKHENPAAYLFPEHVQLEALLLPLAQDCFWAQRAEKKTPRFKTVEGRNQSLSPP</sequence>